<dbReference type="EMBL" id="WHZU01000026">
    <property type="protein sequence ID" value="NEH12522.1"/>
    <property type="molecule type" value="Genomic_DNA"/>
</dbReference>
<evidence type="ECO:0000313" key="4">
    <source>
        <dbReference type="Proteomes" id="UP000475155"/>
    </source>
</evidence>
<feature type="compositionally biased region" description="Low complexity" evidence="1">
    <location>
        <begin position="158"/>
        <end position="168"/>
    </location>
</feature>
<feature type="compositionally biased region" description="Basic and acidic residues" evidence="1">
    <location>
        <begin position="137"/>
        <end position="147"/>
    </location>
</feature>
<protein>
    <submittedName>
        <fullName evidence="3">Uncharacterized protein</fullName>
    </submittedName>
</protein>
<dbReference type="RefSeq" id="WP_163198389.1">
    <property type="nucleotide sequence ID" value="NZ_WHZU01000026.1"/>
</dbReference>
<keyword evidence="2" id="KW-0812">Transmembrane</keyword>
<evidence type="ECO:0000256" key="2">
    <source>
        <dbReference type="SAM" id="Phobius"/>
    </source>
</evidence>
<evidence type="ECO:0000313" key="3">
    <source>
        <dbReference type="EMBL" id="NEH12522.1"/>
    </source>
</evidence>
<accession>A0ABX0CDE2</accession>
<comment type="caution">
    <text evidence="3">The sequence shown here is derived from an EMBL/GenBank/DDBJ whole genome shotgun (WGS) entry which is preliminary data.</text>
</comment>
<evidence type="ECO:0000256" key="1">
    <source>
        <dbReference type="SAM" id="MobiDB-lite"/>
    </source>
</evidence>
<keyword evidence="2" id="KW-0472">Membrane</keyword>
<keyword evidence="2" id="KW-1133">Transmembrane helix</keyword>
<dbReference type="Proteomes" id="UP000475155">
    <property type="component" value="Unassembled WGS sequence"/>
</dbReference>
<feature type="region of interest" description="Disordered" evidence="1">
    <location>
        <begin position="431"/>
        <end position="458"/>
    </location>
</feature>
<feature type="compositionally biased region" description="Low complexity" evidence="1">
    <location>
        <begin position="431"/>
        <end position="452"/>
    </location>
</feature>
<organism evidence="3 4">
    <name type="scientific">Bifidobacterium saimiriisciurei</name>
    <dbReference type="NCBI Taxonomy" id="2661627"/>
    <lineage>
        <taxon>Bacteria</taxon>
        <taxon>Bacillati</taxon>
        <taxon>Actinomycetota</taxon>
        <taxon>Actinomycetes</taxon>
        <taxon>Bifidobacteriales</taxon>
        <taxon>Bifidobacteriaceae</taxon>
        <taxon>Bifidobacterium</taxon>
    </lineage>
</organism>
<reference evidence="3 4" key="1">
    <citation type="submission" date="2019-10" db="EMBL/GenBank/DDBJ databases">
        <title>Bifidobacterium from non-human primates.</title>
        <authorList>
            <person name="Modesto M."/>
        </authorList>
    </citation>
    <scope>NUCLEOTIDE SEQUENCE [LARGE SCALE GENOMIC DNA]</scope>
    <source>
        <strain evidence="3 4">SMA1</strain>
    </source>
</reference>
<feature type="compositionally biased region" description="Gly residues" evidence="1">
    <location>
        <begin position="1"/>
        <end position="13"/>
    </location>
</feature>
<sequence length="512" mass="54163">MTAGNGAGRGNGGLDDDFDDVDTSSGASSGKGARGLFDADNGWVPPNSDDGYRSIDEELSDNPYADTNQLKRDQADGYRSQYRFGEGTAKGNDDSGDFRGSTKGSGEKGAENNGAGRARSGRHGNRNEANRPIPPWERSERRRENRRNSGQTNGKGGKATARAAAIAQQRTQARRRRLLGLLLVVIIIASAAGGFAWRSHALHAKTNGSSLNCSSHTGGLDAGDYCYGGFTPLEPHGPKLAESQAGPYFTKAVAGTSATDDAVRMAAAAGDVSAVNAAAEKAYDTADHAAKTLAARTWPGNITKAMRMVIVEYQGKAAIYANLRTNRNPDAIDNLALDVFKPSGAQTLVRSMLKLEAEPEPAVPFEIMAVRDAGSCETYDVTTSRPTKVQRRCVDITVKSRMPAKVSAVGLQMNLLDADGTVRLTDISALSSASSSSSSDSDASPNPDESPAIEPGGTATVSVYLNPRNVWRGGRIAVSQWSVHDANGKVHLGDFTAKQMTSFAAVNDFRFP</sequence>
<feature type="region of interest" description="Disordered" evidence="1">
    <location>
        <begin position="1"/>
        <end position="168"/>
    </location>
</feature>
<feature type="compositionally biased region" description="Low complexity" evidence="1">
    <location>
        <begin position="24"/>
        <end position="35"/>
    </location>
</feature>
<name>A0ABX0CDE2_9BIFI</name>
<gene>
    <name evidence="3" type="ORF">GFD18_10630</name>
</gene>
<keyword evidence="4" id="KW-1185">Reference proteome</keyword>
<feature type="transmembrane region" description="Helical" evidence="2">
    <location>
        <begin position="178"/>
        <end position="197"/>
    </location>
</feature>
<proteinExistence type="predicted"/>